<accession>A0A6B0RCV2</accession>
<protein>
    <submittedName>
        <fullName evidence="2">Uncharacterized protein</fullName>
    </submittedName>
</protein>
<comment type="caution">
    <text evidence="2">The sequence shown here is derived from an EMBL/GenBank/DDBJ whole genome shotgun (WGS) entry which is preliminary data.</text>
</comment>
<organism evidence="2 3">
    <name type="scientific">Bos mutus</name>
    <name type="common">wild yak</name>
    <dbReference type="NCBI Taxonomy" id="72004"/>
    <lineage>
        <taxon>Eukaryota</taxon>
        <taxon>Metazoa</taxon>
        <taxon>Chordata</taxon>
        <taxon>Craniata</taxon>
        <taxon>Vertebrata</taxon>
        <taxon>Euteleostomi</taxon>
        <taxon>Mammalia</taxon>
        <taxon>Eutheria</taxon>
        <taxon>Laurasiatheria</taxon>
        <taxon>Artiodactyla</taxon>
        <taxon>Ruminantia</taxon>
        <taxon>Pecora</taxon>
        <taxon>Bovidae</taxon>
        <taxon>Bovinae</taxon>
        <taxon>Bos</taxon>
    </lineage>
</organism>
<feature type="region of interest" description="Disordered" evidence="1">
    <location>
        <begin position="54"/>
        <end position="75"/>
    </location>
</feature>
<sequence length="118" mass="12323">MKALNRHKPNVTCNLQAAHNWGWRKLKSKNPLFPTPTRGGALELSPRWGLNFGAQERKKPADGPEAVVATSGGACTPGAGATGPEIVLGISGAPCPEVPALVLTGTLPFFLPRDGSTK</sequence>
<evidence type="ECO:0000256" key="1">
    <source>
        <dbReference type="SAM" id="MobiDB-lite"/>
    </source>
</evidence>
<proteinExistence type="predicted"/>
<gene>
    <name evidence="2" type="ORF">E5288_WYG009393</name>
</gene>
<reference evidence="2" key="1">
    <citation type="submission" date="2019-10" db="EMBL/GenBank/DDBJ databases">
        <title>The sequence and de novo assembly of the wild yak genome.</title>
        <authorList>
            <person name="Liu Y."/>
        </authorList>
    </citation>
    <scope>NUCLEOTIDE SEQUENCE [LARGE SCALE GENOMIC DNA]</scope>
    <source>
        <strain evidence="2">WY2019</strain>
    </source>
</reference>
<dbReference type="Proteomes" id="UP000322234">
    <property type="component" value="Unassembled WGS sequence"/>
</dbReference>
<keyword evidence="3" id="KW-1185">Reference proteome</keyword>
<name>A0A6B0RCV2_9CETA</name>
<dbReference type="EMBL" id="VBQZ03000033">
    <property type="protein sequence ID" value="MXQ86547.1"/>
    <property type="molecule type" value="Genomic_DNA"/>
</dbReference>
<evidence type="ECO:0000313" key="2">
    <source>
        <dbReference type="EMBL" id="MXQ86547.1"/>
    </source>
</evidence>
<evidence type="ECO:0000313" key="3">
    <source>
        <dbReference type="Proteomes" id="UP000322234"/>
    </source>
</evidence>
<dbReference type="AlphaFoldDB" id="A0A6B0RCV2"/>